<dbReference type="eggNOG" id="arCOG14720">
    <property type="taxonomic scope" value="Archaea"/>
</dbReference>
<dbReference type="EMBL" id="CP001463">
    <property type="protein sequence ID" value="ACS89975.1"/>
    <property type="molecule type" value="Genomic_DNA"/>
</dbReference>
<dbReference type="NCBIfam" id="NF038133">
    <property type="entry name" value="choice_anch_L"/>
    <property type="match status" value="1"/>
</dbReference>
<keyword evidence="2" id="KW-1185">Reference proteome</keyword>
<dbReference type="AlphaFoldDB" id="C6A2Y0"/>
<sequence length="355" mass="39678">MLILKKLITLGIVFLFLASLGSFAVSSPASRDSKQEALAILTEDSKDALISATFEGGDGQVYISTVEAIGFPTDGDSYVILSSGIASEAVDGSIGSTGGISISNGHPVFGTEINDVATLTIKLKVPTNAKTLSFKWLFGSNEIPEYVDEYRDLFRAYAILPDGSTKDMALLPNGNILYVGDRIQNYTASDQNVSINEVTSAYTATLDVSKYRGKEITLIFQIADERDDSVDTFAFIDELKFVRESREKADRRSYIMMIQIWSKYFFNEYDQFAALYAKAEEIGVSNETLEKALELHLNATEQILYAWHTDDLESIRIKIWKQYVPLPRVYAIRRAYLYERDAIELLMSAIEEIES</sequence>
<name>C6A2Y0_THESM</name>
<dbReference type="HOGENOM" id="CLU_788995_0_0_2"/>
<dbReference type="GeneID" id="8095911"/>
<dbReference type="Proteomes" id="UP000009079">
    <property type="component" value="Chromosome"/>
</dbReference>
<organism evidence="1 2">
    <name type="scientific">Thermococcus sibiricus (strain DSM 12597 / MM 739)</name>
    <dbReference type="NCBI Taxonomy" id="604354"/>
    <lineage>
        <taxon>Archaea</taxon>
        <taxon>Methanobacteriati</taxon>
        <taxon>Methanobacteriota</taxon>
        <taxon>Thermococci</taxon>
        <taxon>Thermococcales</taxon>
        <taxon>Thermococcaceae</taxon>
        <taxon>Thermococcus</taxon>
    </lineage>
</organism>
<reference evidence="1 2" key="1">
    <citation type="journal article" date="2009" name="Appl. Environ. Microbiol.">
        <title>Metabolic versatility and indigenous origin of the archaeon Thermococcus sibiricus, isolated from a siberian oil reservoir, as revealed by genome analysis.</title>
        <authorList>
            <person name="Mardanov A.V."/>
            <person name="Ravin N.V."/>
            <person name="Svetlitchnyi V.A."/>
            <person name="Beletsky A.V."/>
            <person name="Miroshnichenko M.L."/>
            <person name="Bonch-Osmolovskaya E.A."/>
            <person name="Skryabin K.G."/>
        </authorList>
    </citation>
    <scope>NUCLEOTIDE SEQUENCE [LARGE SCALE GENOMIC DNA]</scope>
    <source>
        <strain evidence="2">DSM 12597 / MM 739</strain>
    </source>
</reference>
<gene>
    <name evidence="1" type="ordered locus">TSIB_0917</name>
</gene>
<evidence type="ECO:0000313" key="2">
    <source>
        <dbReference type="Proteomes" id="UP000009079"/>
    </source>
</evidence>
<evidence type="ECO:0000313" key="1">
    <source>
        <dbReference type="EMBL" id="ACS89975.1"/>
    </source>
</evidence>
<proteinExistence type="predicted"/>
<dbReference type="KEGG" id="tsi:TSIB_0917"/>
<dbReference type="InterPro" id="IPR049804">
    <property type="entry name" value="Choice_anch_L"/>
</dbReference>
<dbReference type="RefSeq" id="WP_015849194.1">
    <property type="nucleotide sequence ID" value="NC_012883.1"/>
</dbReference>
<protein>
    <submittedName>
        <fullName evidence="1">Uncharacterized protein</fullName>
    </submittedName>
</protein>
<accession>C6A2Y0</accession>